<proteinExistence type="predicted"/>
<keyword evidence="6" id="KW-1185">Reference proteome</keyword>
<dbReference type="EMBL" id="UZAN01048994">
    <property type="protein sequence ID" value="VDP86966.1"/>
    <property type="molecule type" value="Genomic_DNA"/>
</dbReference>
<dbReference type="InterPro" id="IPR052097">
    <property type="entry name" value="SET-MYND_domain_protein"/>
</dbReference>
<organism evidence="7">
    <name type="scientific">Echinostoma caproni</name>
    <dbReference type="NCBI Taxonomy" id="27848"/>
    <lineage>
        <taxon>Eukaryota</taxon>
        <taxon>Metazoa</taxon>
        <taxon>Spiralia</taxon>
        <taxon>Lophotrochozoa</taxon>
        <taxon>Platyhelminthes</taxon>
        <taxon>Trematoda</taxon>
        <taxon>Digenea</taxon>
        <taxon>Plagiorchiida</taxon>
        <taxon>Echinostomata</taxon>
        <taxon>Echinostomatoidea</taxon>
        <taxon>Echinostomatidae</taxon>
        <taxon>Echinostoma</taxon>
    </lineage>
</organism>
<reference evidence="5 6" key="2">
    <citation type="submission" date="2018-11" db="EMBL/GenBank/DDBJ databases">
        <authorList>
            <consortium name="Pathogen Informatics"/>
        </authorList>
    </citation>
    <scope>NUCLEOTIDE SEQUENCE [LARGE SCALE GENOMIC DNA]</scope>
    <source>
        <strain evidence="5 6">Egypt</strain>
    </source>
</reference>
<protein>
    <submittedName>
        <fullName evidence="7">SET and MYND domain-containing protein 4</fullName>
    </submittedName>
</protein>
<dbReference type="GO" id="GO:0008168">
    <property type="term" value="F:methyltransferase activity"/>
    <property type="evidence" value="ECO:0007669"/>
    <property type="project" value="UniProtKB-KW"/>
</dbReference>
<evidence type="ECO:0000256" key="1">
    <source>
        <dbReference type="ARBA" id="ARBA00022603"/>
    </source>
</evidence>
<dbReference type="WBParaSite" id="ECPE_0001041501-mRNA-1">
    <property type="protein sequence ID" value="ECPE_0001041501-mRNA-1"/>
    <property type="gene ID" value="ECPE_0001041501"/>
</dbReference>
<keyword evidence="2" id="KW-0808">Transferase</keyword>
<sequence length="414" mass="45711">MASTDNNTVSLLWTRLMNTELQNISGNHRHMWNNLLSKSPPVEIDSPQITQVISVACSSSKAAAFYHAVLQYIERHATDGIRRLPMFVEDLASGDVIVKSVQTASSYREKGNTFFKARDWEAAAHSYRNGLLYAPDASYPLCGDSKLGQEAALLHGNLSASLFHQQIWDGCLWESLIALALHFSLPLQQGHTQTEVKAIPRLWTRVKRSVAELNCPKLLKLTNFAHPTAIVVDQLLLVVIQQSKMKNHPSSCVASDIPNLPVPRYGYQTHYSGLSSGLTVKSSSGKGRHVISTQSFVPGDVLAVEPSSGWSVTPTEIRGSPQKPNNLGSNRNLLCITDKHNRPVGHSCLLLPAQRMNRCADCLAPLHSIGFICPGCCDVAYCAPPSECFTRHCLRYSSVPWCFEQPVWHSAECR</sequence>
<dbReference type="GO" id="GO:0005634">
    <property type="term" value="C:nucleus"/>
    <property type="evidence" value="ECO:0007669"/>
    <property type="project" value="TreeGrafter"/>
</dbReference>
<evidence type="ECO:0000313" key="7">
    <source>
        <dbReference type="WBParaSite" id="ECPE_0001041501-mRNA-1"/>
    </source>
</evidence>
<evidence type="ECO:0000313" key="6">
    <source>
        <dbReference type="Proteomes" id="UP000272942"/>
    </source>
</evidence>
<evidence type="ECO:0000256" key="2">
    <source>
        <dbReference type="ARBA" id="ARBA00022679"/>
    </source>
</evidence>
<dbReference type="Gene3D" id="1.25.40.10">
    <property type="entry name" value="Tetratricopeptide repeat domain"/>
    <property type="match status" value="1"/>
</dbReference>
<dbReference type="PROSITE" id="PS50005">
    <property type="entry name" value="TPR"/>
    <property type="match status" value="1"/>
</dbReference>
<keyword evidence="4" id="KW-0802">TPR repeat</keyword>
<reference evidence="7" key="1">
    <citation type="submission" date="2016-06" db="UniProtKB">
        <authorList>
            <consortium name="WormBaseParasite"/>
        </authorList>
    </citation>
    <scope>IDENTIFICATION</scope>
</reference>
<dbReference type="AlphaFoldDB" id="A0A183ATU8"/>
<dbReference type="PANTHER" id="PTHR46165">
    <property type="entry name" value="SET AND MYND DOMAIN-CONTAINING PROTEIN 4"/>
    <property type="match status" value="1"/>
</dbReference>
<feature type="repeat" description="TPR" evidence="4">
    <location>
        <begin position="104"/>
        <end position="137"/>
    </location>
</feature>
<accession>A0A183ATU8</accession>
<dbReference type="GO" id="GO:0032259">
    <property type="term" value="P:methylation"/>
    <property type="evidence" value="ECO:0007669"/>
    <property type="project" value="UniProtKB-KW"/>
</dbReference>
<keyword evidence="1" id="KW-0489">Methyltransferase</keyword>
<dbReference type="InterPro" id="IPR011990">
    <property type="entry name" value="TPR-like_helical_dom_sf"/>
</dbReference>
<evidence type="ECO:0000313" key="5">
    <source>
        <dbReference type="EMBL" id="VDP86966.1"/>
    </source>
</evidence>
<dbReference type="InterPro" id="IPR019734">
    <property type="entry name" value="TPR_rpt"/>
</dbReference>
<dbReference type="OrthoDB" id="62495at2759"/>
<evidence type="ECO:0000256" key="3">
    <source>
        <dbReference type="ARBA" id="ARBA00022691"/>
    </source>
</evidence>
<dbReference type="SUPFAM" id="SSF48452">
    <property type="entry name" value="TPR-like"/>
    <property type="match status" value="1"/>
</dbReference>
<keyword evidence="3" id="KW-0949">S-adenosyl-L-methionine</keyword>
<gene>
    <name evidence="5" type="ORF">ECPE_LOCUS10383</name>
</gene>
<evidence type="ECO:0000256" key="4">
    <source>
        <dbReference type="PROSITE-ProRule" id="PRU00339"/>
    </source>
</evidence>
<dbReference type="GO" id="GO:0005737">
    <property type="term" value="C:cytoplasm"/>
    <property type="evidence" value="ECO:0007669"/>
    <property type="project" value="TreeGrafter"/>
</dbReference>
<dbReference type="GO" id="GO:0042826">
    <property type="term" value="F:histone deacetylase binding"/>
    <property type="evidence" value="ECO:0007669"/>
    <property type="project" value="TreeGrafter"/>
</dbReference>
<dbReference type="PANTHER" id="PTHR46165:SF7">
    <property type="entry name" value="SET AND MYND DOMAIN-CONTAINING PROTEIN 4"/>
    <property type="match status" value="1"/>
</dbReference>
<dbReference type="Proteomes" id="UP000272942">
    <property type="component" value="Unassembled WGS sequence"/>
</dbReference>
<name>A0A183ATU8_9TREM</name>